<evidence type="ECO:0000313" key="2">
    <source>
        <dbReference type="EMBL" id="MFF5291338.1"/>
    </source>
</evidence>
<name>A0ABW6WE90_9ACTN</name>
<feature type="transmembrane region" description="Helical" evidence="1">
    <location>
        <begin position="189"/>
        <end position="211"/>
    </location>
</feature>
<sequence>MTTYATPDCTSADRITKSLLGYGVLAGPLYVCVSLAQALTRDGFDLSKHAWSLLANGDLGWIQIMNFVVAGLATVAAAFGLRRALGRRLAPTLIAVYGVSLVGAGIFRADPAQGFPVGTPETTPISWHGALHFVVGGVGFLCLIVACFVLANYFRREGQRGLGWFSVATGVVFLAGFAGIASGSHGPTTLAFVAAVGLVWAWLATVCIHFYRALADTTA</sequence>
<evidence type="ECO:0000256" key="1">
    <source>
        <dbReference type="SAM" id="Phobius"/>
    </source>
</evidence>
<gene>
    <name evidence="2" type="ORF">ACFY35_18000</name>
</gene>
<evidence type="ECO:0000313" key="3">
    <source>
        <dbReference type="Proteomes" id="UP001602245"/>
    </source>
</evidence>
<feature type="transmembrane region" description="Helical" evidence="1">
    <location>
        <begin position="19"/>
        <end position="39"/>
    </location>
</feature>
<keyword evidence="1" id="KW-0472">Membrane</keyword>
<proteinExistence type="predicted"/>
<dbReference type="Pfam" id="PF06197">
    <property type="entry name" value="DUF998"/>
    <property type="match status" value="1"/>
</dbReference>
<reference evidence="2 3" key="1">
    <citation type="submission" date="2024-10" db="EMBL/GenBank/DDBJ databases">
        <title>The Natural Products Discovery Center: Release of the First 8490 Sequenced Strains for Exploring Actinobacteria Biosynthetic Diversity.</title>
        <authorList>
            <person name="Kalkreuter E."/>
            <person name="Kautsar S.A."/>
            <person name="Yang D."/>
            <person name="Bader C.D."/>
            <person name="Teijaro C.N."/>
            <person name="Fluegel L."/>
            <person name="Davis C.M."/>
            <person name="Simpson J.R."/>
            <person name="Lauterbach L."/>
            <person name="Steele A.D."/>
            <person name="Gui C."/>
            <person name="Meng S."/>
            <person name="Li G."/>
            <person name="Viehrig K."/>
            <person name="Ye F."/>
            <person name="Su P."/>
            <person name="Kiefer A.F."/>
            <person name="Nichols A."/>
            <person name="Cepeda A.J."/>
            <person name="Yan W."/>
            <person name="Fan B."/>
            <person name="Jiang Y."/>
            <person name="Adhikari A."/>
            <person name="Zheng C.-J."/>
            <person name="Schuster L."/>
            <person name="Cowan T.M."/>
            <person name="Smanski M.J."/>
            <person name="Chevrette M.G."/>
            <person name="De Carvalho L.P.S."/>
            <person name="Shen B."/>
        </authorList>
    </citation>
    <scope>NUCLEOTIDE SEQUENCE [LARGE SCALE GENOMIC DNA]</scope>
    <source>
        <strain evidence="2 3">NPDC000087</strain>
    </source>
</reference>
<comment type="caution">
    <text evidence="2">The sequence shown here is derived from an EMBL/GenBank/DDBJ whole genome shotgun (WGS) entry which is preliminary data.</text>
</comment>
<feature type="transmembrane region" description="Helical" evidence="1">
    <location>
        <begin position="59"/>
        <end position="81"/>
    </location>
</feature>
<keyword evidence="1" id="KW-0812">Transmembrane</keyword>
<keyword evidence="3" id="KW-1185">Reference proteome</keyword>
<dbReference type="Proteomes" id="UP001602245">
    <property type="component" value="Unassembled WGS sequence"/>
</dbReference>
<dbReference type="EMBL" id="JBIAZU010000003">
    <property type="protein sequence ID" value="MFF5291338.1"/>
    <property type="molecule type" value="Genomic_DNA"/>
</dbReference>
<keyword evidence="1" id="KW-1133">Transmembrane helix</keyword>
<feature type="transmembrane region" description="Helical" evidence="1">
    <location>
        <begin position="129"/>
        <end position="150"/>
    </location>
</feature>
<protein>
    <submittedName>
        <fullName evidence="2">DUF998 domain-containing protein</fullName>
    </submittedName>
</protein>
<dbReference type="InterPro" id="IPR009339">
    <property type="entry name" value="DUF998"/>
</dbReference>
<accession>A0ABW6WE90</accession>
<organism evidence="2 3">
    <name type="scientific">Paractinoplanes globisporus</name>
    <dbReference type="NCBI Taxonomy" id="113565"/>
    <lineage>
        <taxon>Bacteria</taxon>
        <taxon>Bacillati</taxon>
        <taxon>Actinomycetota</taxon>
        <taxon>Actinomycetes</taxon>
        <taxon>Micromonosporales</taxon>
        <taxon>Micromonosporaceae</taxon>
        <taxon>Paractinoplanes</taxon>
    </lineage>
</organism>
<feature type="transmembrane region" description="Helical" evidence="1">
    <location>
        <begin position="88"/>
        <end position="109"/>
    </location>
</feature>
<feature type="transmembrane region" description="Helical" evidence="1">
    <location>
        <begin position="162"/>
        <end position="183"/>
    </location>
</feature>
<dbReference type="RefSeq" id="WP_020515690.1">
    <property type="nucleotide sequence ID" value="NZ_JBIAZU010000003.1"/>
</dbReference>